<dbReference type="PANTHER" id="PTHR46080">
    <property type="entry name" value="MITOCHONDRIAL SUBSTRATE CARRIER FAMILY PROTEIN J"/>
    <property type="match status" value="1"/>
</dbReference>
<evidence type="ECO:0000313" key="7">
    <source>
        <dbReference type="Proteomes" id="UP001054902"/>
    </source>
</evidence>
<keyword evidence="3 5" id="KW-0472">Membrane</keyword>
<feature type="compositionally biased region" description="Basic residues" evidence="4">
    <location>
        <begin position="239"/>
        <end position="249"/>
    </location>
</feature>
<dbReference type="Pfam" id="PF00153">
    <property type="entry name" value="Mito_carr"/>
    <property type="match status" value="1"/>
</dbReference>
<name>A0AAD3CRQ9_9STRA</name>
<reference evidence="6 7" key="1">
    <citation type="journal article" date="2021" name="Sci. Rep.">
        <title>The genome of the diatom Chaetoceros tenuissimus carries an ancient integrated fragment of an extant virus.</title>
        <authorList>
            <person name="Hongo Y."/>
            <person name="Kimura K."/>
            <person name="Takaki Y."/>
            <person name="Yoshida Y."/>
            <person name="Baba S."/>
            <person name="Kobayashi G."/>
            <person name="Nagasaki K."/>
            <person name="Hano T."/>
            <person name="Tomaru Y."/>
        </authorList>
    </citation>
    <scope>NUCLEOTIDE SEQUENCE [LARGE SCALE GENOMIC DNA]</scope>
    <source>
        <strain evidence="6 7">NIES-3715</strain>
    </source>
</reference>
<feature type="compositionally biased region" description="Acidic residues" evidence="4">
    <location>
        <begin position="168"/>
        <end position="186"/>
    </location>
</feature>
<dbReference type="EMBL" id="BLLK01000045">
    <property type="protein sequence ID" value="GFH50982.1"/>
    <property type="molecule type" value="Genomic_DNA"/>
</dbReference>
<dbReference type="PANTHER" id="PTHR46080:SF3">
    <property type="entry name" value="MITOCHONDRIAL SUBSTRATE CARRIER FAMILY PROTEIN"/>
    <property type="match status" value="1"/>
</dbReference>
<protein>
    <submittedName>
        <fullName evidence="6">Uncharacterized protein</fullName>
    </submittedName>
</protein>
<dbReference type="AlphaFoldDB" id="A0AAD3CRQ9"/>
<dbReference type="InterPro" id="IPR018108">
    <property type="entry name" value="MCP_transmembrane"/>
</dbReference>
<proteinExistence type="predicted"/>
<accession>A0AAD3CRQ9</accession>
<evidence type="ECO:0000256" key="2">
    <source>
        <dbReference type="ARBA" id="ARBA00022692"/>
    </source>
</evidence>
<comment type="caution">
    <text evidence="6">The sequence shown here is derived from an EMBL/GenBank/DDBJ whole genome shotgun (WGS) entry which is preliminary data.</text>
</comment>
<evidence type="ECO:0000256" key="5">
    <source>
        <dbReference type="SAM" id="Phobius"/>
    </source>
</evidence>
<feature type="region of interest" description="Disordered" evidence="4">
    <location>
        <begin position="167"/>
        <end position="268"/>
    </location>
</feature>
<evidence type="ECO:0000256" key="1">
    <source>
        <dbReference type="ARBA" id="ARBA00004141"/>
    </source>
</evidence>
<dbReference type="SUPFAM" id="SSF103506">
    <property type="entry name" value="Mitochondrial carrier"/>
    <property type="match status" value="1"/>
</dbReference>
<keyword evidence="2 5" id="KW-0812">Transmembrane</keyword>
<dbReference type="InterPro" id="IPR023395">
    <property type="entry name" value="MCP_dom_sf"/>
</dbReference>
<organism evidence="6 7">
    <name type="scientific">Chaetoceros tenuissimus</name>
    <dbReference type="NCBI Taxonomy" id="426638"/>
    <lineage>
        <taxon>Eukaryota</taxon>
        <taxon>Sar</taxon>
        <taxon>Stramenopiles</taxon>
        <taxon>Ochrophyta</taxon>
        <taxon>Bacillariophyta</taxon>
        <taxon>Coscinodiscophyceae</taxon>
        <taxon>Chaetocerotophycidae</taxon>
        <taxon>Chaetocerotales</taxon>
        <taxon>Chaetocerotaceae</taxon>
        <taxon>Chaetoceros</taxon>
    </lineage>
</organism>
<comment type="subcellular location">
    <subcellularLocation>
        <location evidence="1">Membrane</location>
        <topology evidence="1">Multi-pass membrane protein</topology>
    </subcellularLocation>
</comment>
<dbReference type="GO" id="GO:0016020">
    <property type="term" value="C:membrane"/>
    <property type="evidence" value="ECO:0007669"/>
    <property type="project" value="UniProtKB-SubCell"/>
</dbReference>
<evidence type="ECO:0000256" key="3">
    <source>
        <dbReference type="ARBA" id="ARBA00023136"/>
    </source>
</evidence>
<dbReference type="Proteomes" id="UP001054902">
    <property type="component" value="Unassembled WGS sequence"/>
</dbReference>
<evidence type="ECO:0000256" key="4">
    <source>
        <dbReference type="SAM" id="MobiDB-lite"/>
    </source>
</evidence>
<feature type="transmembrane region" description="Helical" evidence="5">
    <location>
        <begin position="20"/>
        <end position="40"/>
    </location>
</feature>
<evidence type="ECO:0000313" key="6">
    <source>
        <dbReference type="EMBL" id="GFH50982.1"/>
    </source>
</evidence>
<keyword evidence="5" id="KW-1133">Transmembrane helix</keyword>
<feature type="compositionally biased region" description="Polar residues" evidence="4">
    <location>
        <begin position="198"/>
        <end position="209"/>
    </location>
</feature>
<dbReference type="Gene3D" id="1.50.40.10">
    <property type="entry name" value="Mitochondrial carrier domain"/>
    <property type="match status" value="1"/>
</dbReference>
<gene>
    <name evidence="6" type="ORF">CTEN210_07458</name>
</gene>
<sequence length="602" mass="69149">MPKNSSNGIQWDDIDKVRFYGIGTGMYTLITMALHPINVLKTRQQVLSDSNVRQLNKSSAQRIRGMYRGLGIVLVMAVPARGIYIGTLEHSKDYLQKYLQKSNFSIEQQPIIASISGSIAGGFASGVAQSMIVPMDVVSQRQMVMNEPAHSRRGSALYERNHYQFLDSESDESDESGESEESDIEVPNDVMKRVRQVCSDTGTRISQSGAIRAKATLTSEQKAANNKKRTRTSEQKAANNKKKRTKRAKNKAEDEKSSTEPYTFFSPDQDDFLKTRIEELRNGPTREWSKPNAFGENVAFTWDDLVLECKESGFFDDKNKQQIYDRIERSSIWIDEDTTPTWSKPELEYIRRIVSDMIDCEWKDKSGTLVQKKDLARLHEEDHELRKKDLNQIHKKIYKICKEIEVSQNVATGTTIDTTSDSTSNTNDIVPEVVSVDTSNASALNTERVTIPEWHPDQNEHLANRIRFLRNNGSTTAWRQPDANGEMKLYTADQLAVEIFNNPLFGDKTLEKIKCRIKQNSRWIDVRFRKEWHPEATEHIRHIVRELNERNWKDENDVTLKCDDVVAELRTDTGILRDKNDSMIKNKLYTVRKELKRENTVA</sequence>
<feature type="transmembrane region" description="Helical" evidence="5">
    <location>
        <begin position="65"/>
        <end position="84"/>
    </location>
</feature>
<keyword evidence="7" id="KW-1185">Reference proteome</keyword>